<gene>
    <name evidence="2" type="ORF">GCM10009105_36230</name>
</gene>
<organism evidence="2 3">
    <name type="scientific">Dokdonella soli</name>
    <dbReference type="NCBI Taxonomy" id="529810"/>
    <lineage>
        <taxon>Bacteria</taxon>
        <taxon>Pseudomonadati</taxon>
        <taxon>Pseudomonadota</taxon>
        <taxon>Gammaproteobacteria</taxon>
        <taxon>Lysobacterales</taxon>
        <taxon>Rhodanobacteraceae</taxon>
        <taxon>Dokdonella</taxon>
    </lineage>
</organism>
<feature type="compositionally biased region" description="Basic and acidic residues" evidence="1">
    <location>
        <begin position="13"/>
        <end position="28"/>
    </location>
</feature>
<comment type="caution">
    <text evidence="2">The sequence shown here is derived from an EMBL/GenBank/DDBJ whole genome shotgun (WGS) entry which is preliminary data.</text>
</comment>
<feature type="region of interest" description="Disordered" evidence="1">
    <location>
        <begin position="102"/>
        <end position="123"/>
    </location>
</feature>
<evidence type="ECO:0000313" key="2">
    <source>
        <dbReference type="EMBL" id="GAA0723905.1"/>
    </source>
</evidence>
<accession>A0ABP3U3Y2</accession>
<feature type="region of interest" description="Disordered" evidence="1">
    <location>
        <begin position="1"/>
        <end position="34"/>
    </location>
</feature>
<evidence type="ECO:0000313" key="3">
    <source>
        <dbReference type="Proteomes" id="UP001501523"/>
    </source>
</evidence>
<evidence type="ECO:0000256" key="1">
    <source>
        <dbReference type="SAM" id="MobiDB-lite"/>
    </source>
</evidence>
<evidence type="ECO:0008006" key="4">
    <source>
        <dbReference type="Google" id="ProtNLM"/>
    </source>
</evidence>
<sequence>MRLPETAPALSAEIREFPTRTPRGDPFARRNPLPYTPTRLDRLWLFPRGETLAGELTRKATVSHTWRTPWGTQITCAWVLIAGGCGWGIPPRAPIEELKRMRADPPMPKSTAEVPPMDEPLAQ</sequence>
<protein>
    <recommendedName>
        <fullName evidence="4">Transposase</fullName>
    </recommendedName>
</protein>
<reference evidence="3" key="1">
    <citation type="journal article" date="2019" name="Int. J. Syst. Evol. Microbiol.">
        <title>The Global Catalogue of Microorganisms (GCM) 10K type strain sequencing project: providing services to taxonomists for standard genome sequencing and annotation.</title>
        <authorList>
            <consortium name="The Broad Institute Genomics Platform"/>
            <consortium name="The Broad Institute Genome Sequencing Center for Infectious Disease"/>
            <person name="Wu L."/>
            <person name="Ma J."/>
        </authorList>
    </citation>
    <scope>NUCLEOTIDE SEQUENCE [LARGE SCALE GENOMIC DNA]</scope>
    <source>
        <strain evidence="3">JCM 15421</strain>
    </source>
</reference>
<dbReference type="Proteomes" id="UP001501523">
    <property type="component" value="Unassembled WGS sequence"/>
</dbReference>
<name>A0ABP3U3Y2_9GAMM</name>
<proteinExistence type="predicted"/>
<dbReference type="EMBL" id="BAAAEU010000027">
    <property type="protein sequence ID" value="GAA0723905.1"/>
    <property type="molecule type" value="Genomic_DNA"/>
</dbReference>
<keyword evidence="3" id="KW-1185">Reference proteome</keyword>